<evidence type="ECO:0008006" key="3">
    <source>
        <dbReference type="Google" id="ProtNLM"/>
    </source>
</evidence>
<evidence type="ECO:0000313" key="1">
    <source>
        <dbReference type="EMBL" id="RZB40356.1"/>
    </source>
</evidence>
<name>A0A482VAV0_ASBVE</name>
<dbReference type="EMBL" id="QDEB01119694">
    <property type="protein sequence ID" value="RZB40356.1"/>
    <property type="molecule type" value="Genomic_DNA"/>
</dbReference>
<accession>A0A482VAV0</accession>
<evidence type="ECO:0000313" key="2">
    <source>
        <dbReference type="Proteomes" id="UP000292052"/>
    </source>
</evidence>
<keyword evidence="2" id="KW-1185">Reference proteome</keyword>
<feature type="non-terminal residue" evidence="1">
    <location>
        <position position="120"/>
    </location>
</feature>
<gene>
    <name evidence="1" type="ORF">BDFB_010305</name>
</gene>
<dbReference type="OrthoDB" id="6753189at2759"/>
<reference evidence="1 2" key="1">
    <citation type="submission" date="2017-03" db="EMBL/GenBank/DDBJ databases">
        <title>Genome of the blue death feigning beetle - Asbolus verrucosus.</title>
        <authorList>
            <person name="Rider S.D."/>
        </authorList>
    </citation>
    <scope>NUCLEOTIDE SEQUENCE [LARGE SCALE GENOMIC DNA]</scope>
    <source>
        <strain evidence="1">Butters</strain>
        <tissue evidence="1">Head and leg muscle</tissue>
    </source>
</reference>
<comment type="caution">
    <text evidence="1">The sequence shown here is derived from an EMBL/GenBank/DDBJ whole genome shotgun (WGS) entry which is preliminary data.</text>
</comment>
<organism evidence="1 2">
    <name type="scientific">Asbolus verrucosus</name>
    <name type="common">Desert ironclad beetle</name>
    <dbReference type="NCBI Taxonomy" id="1661398"/>
    <lineage>
        <taxon>Eukaryota</taxon>
        <taxon>Metazoa</taxon>
        <taxon>Ecdysozoa</taxon>
        <taxon>Arthropoda</taxon>
        <taxon>Hexapoda</taxon>
        <taxon>Insecta</taxon>
        <taxon>Pterygota</taxon>
        <taxon>Neoptera</taxon>
        <taxon>Endopterygota</taxon>
        <taxon>Coleoptera</taxon>
        <taxon>Polyphaga</taxon>
        <taxon>Cucujiformia</taxon>
        <taxon>Tenebrionidae</taxon>
        <taxon>Pimeliinae</taxon>
        <taxon>Asbolus</taxon>
    </lineage>
</organism>
<sequence length="120" mass="14133">MFCYLEYCDIYLVLGQCRGNFILAVRKYELTYPNRRSPSNNLFQTLNRRRETRQLESNRPRSVKRLFLEYVEDNPGCSIRGIDRTLGIPKCLVHLVLGNSGSKHCRMLNQMKEFPNFSSH</sequence>
<protein>
    <recommendedName>
        <fullName evidence="3">DUF4817 domain-containing protein</fullName>
    </recommendedName>
</protein>
<dbReference type="Proteomes" id="UP000292052">
    <property type="component" value="Unassembled WGS sequence"/>
</dbReference>
<proteinExistence type="predicted"/>
<dbReference type="AlphaFoldDB" id="A0A482VAV0"/>